<evidence type="ECO:0000256" key="4">
    <source>
        <dbReference type="ARBA" id="ARBA00022741"/>
    </source>
</evidence>
<dbReference type="GO" id="GO:0110001">
    <property type="term" value="C:toxin-antitoxin complex"/>
    <property type="evidence" value="ECO:0007669"/>
    <property type="project" value="InterPro"/>
</dbReference>
<dbReference type="InterPro" id="IPR037038">
    <property type="entry name" value="HepT-like_sf"/>
</dbReference>
<dbReference type="GO" id="GO:0000166">
    <property type="term" value="F:nucleotide binding"/>
    <property type="evidence" value="ECO:0007669"/>
    <property type="project" value="UniProtKB-KW"/>
</dbReference>
<dbReference type="Pfam" id="PF01934">
    <property type="entry name" value="HepT-like"/>
    <property type="match status" value="1"/>
</dbReference>
<keyword evidence="5" id="KW-0378">Hydrolase</keyword>
<keyword evidence="4" id="KW-0547">Nucleotide-binding</keyword>
<keyword evidence="3" id="KW-0540">Nuclease</keyword>
<dbReference type="PANTHER" id="PTHR34139:SF1">
    <property type="entry name" value="RNASE MJ1380-RELATED"/>
    <property type="match status" value="1"/>
</dbReference>
<dbReference type="InterPro" id="IPR051813">
    <property type="entry name" value="HepT_RNase_toxin"/>
</dbReference>
<sequence length="128" mass="15087">MYDYDRELVLEILSQIKNSLETILYRFEPIERIEDFTDSPWGMEKLDSICMQLIAIGEGVKKIDKITKGSLFSKYPQIDWKGVKGMRDIISHHYFDVDAEIIYEVCKNKIPELKDVILRILTDLKEKQ</sequence>
<proteinExistence type="inferred from homology"/>
<gene>
    <name evidence="7" type="ORF">ENI35_02945</name>
</gene>
<dbReference type="AlphaFoldDB" id="A0A7C2AL29"/>
<keyword evidence="1" id="KW-0597">Phosphoprotein</keyword>
<accession>A0A7C2AL29</accession>
<evidence type="ECO:0000313" key="7">
    <source>
        <dbReference type="EMBL" id="HEC67756.1"/>
    </source>
</evidence>
<comment type="caution">
    <text evidence="7">The sequence shown here is derived from an EMBL/GenBank/DDBJ whole genome shotgun (WGS) entry which is preliminary data.</text>
</comment>
<evidence type="ECO:0000256" key="3">
    <source>
        <dbReference type="ARBA" id="ARBA00022722"/>
    </source>
</evidence>
<evidence type="ECO:0000256" key="1">
    <source>
        <dbReference type="ARBA" id="ARBA00022553"/>
    </source>
</evidence>
<dbReference type="GO" id="GO:0016787">
    <property type="term" value="F:hydrolase activity"/>
    <property type="evidence" value="ECO:0007669"/>
    <property type="project" value="UniProtKB-KW"/>
</dbReference>
<evidence type="ECO:0000256" key="2">
    <source>
        <dbReference type="ARBA" id="ARBA00022649"/>
    </source>
</evidence>
<keyword evidence="2" id="KW-1277">Toxin-antitoxin system</keyword>
<evidence type="ECO:0000256" key="5">
    <source>
        <dbReference type="ARBA" id="ARBA00022801"/>
    </source>
</evidence>
<dbReference type="Gene3D" id="1.20.120.580">
    <property type="entry name" value="bsu32300-like"/>
    <property type="match status" value="1"/>
</dbReference>
<dbReference type="EMBL" id="DRIH01000095">
    <property type="protein sequence ID" value="HEC67756.1"/>
    <property type="molecule type" value="Genomic_DNA"/>
</dbReference>
<name>A0A7C2AL29_DESA2</name>
<dbReference type="PANTHER" id="PTHR34139">
    <property type="entry name" value="UPF0331 PROTEIN MJ0127"/>
    <property type="match status" value="1"/>
</dbReference>
<evidence type="ECO:0000256" key="6">
    <source>
        <dbReference type="ARBA" id="ARBA00024207"/>
    </source>
</evidence>
<comment type="similarity">
    <text evidence="6">Belongs to the HepT RNase toxin family.</text>
</comment>
<protein>
    <submittedName>
        <fullName evidence="7">DUF86 domain-containing protein</fullName>
    </submittedName>
</protein>
<dbReference type="InterPro" id="IPR008201">
    <property type="entry name" value="HepT-like"/>
</dbReference>
<reference evidence="7" key="1">
    <citation type="journal article" date="2020" name="mSystems">
        <title>Genome- and Community-Level Interaction Insights into Carbon Utilization and Element Cycling Functions of Hydrothermarchaeota in Hydrothermal Sediment.</title>
        <authorList>
            <person name="Zhou Z."/>
            <person name="Liu Y."/>
            <person name="Xu W."/>
            <person name="Pan J."/>
            <person name="Luo Z.H."/>
            <person name="Li M."/>
        </authorList>
    </citation>
    <scope>NUCLEOTIDE SEQUENCE [LARGE SCALE GENOMIC DNA]</scope>
    <source>
        <strain evidence="7">HyVt-389</strain>
    </source>
</reference>
<dbReference type="GO" id="GO:0004540">
    <property type="term" value="F:RNA nuclease activity"/>
    <property type="evidence" value="ECO:0007669"/>
    <property type="project" value="InterPro"/>
</dbReference>
<organism evidence="7">
    <name type="scientific">Desulfofervidus auxilii</name>
    <dbReference type="NCBI Taxonomy" id="1621989"/>
    <lineage>
        <taxon>Bacteria</taxon>
        <taxon>Pseudomonadati</taxon>
        <taxon>Thermodesulfobacteriota</taxon>
        <taxon>Candidatus Desulfofervidia</taxon>
        <taxon>Candidatus Desulfofervidales</taxon>
        <taxon>Candidatus Desulfofervidaceae</taxon>
        <taxon>Candidatus Desulfofervidus</taxon>
    </lineage>
</organism>
<dbReference type="Proteomes" id="UP000885738">
    <property type="component" value="Unassembled WGS sequence"/>
</dbReference>